<keyword evidence="3" id="KW-1185">Reference proteome</keyword>
<dbReference type="EMBL" id="CAAALY010057433">
    <property type="protein sequence ID" value="VEL22615.1"/>
    <property type="molecule type" value="Genomic_DNA"/>
</dbReference>
<evidence type="ECO:0000256" key="1">
    <source>
        <dbReference type="SAM" id="MobiDB-lite"/>
    </source>
</evidence>
<feature type="compositionally biased region" description="Basic residues" evidence="1">
    <location>
        <begin position="200"/>
        <end position="209"/>
    </location>
</feature>
<feature type="non-terminal residue" evidence="2">
    <location>
        <position position="1"/>
    </location>
</feature>
<protein>
    <submittedName>
        <fullName evidence="2">Uncharacterized protein</fullName>
    </submittedName>
</protein>
<reference evidence="2" key="1">
    <citation type="submission" date="2018-11" db="EMBL/GenBank/DDBJ databases">
        <authorList>
            <consortium name="Pathogen Informatics"/>
        </authorList>
    </citation>
    <scope>NUCLEOTIDE SEQUENCE</scope>
</reference>
<evidence type="ECO:0000313" key="3">
    <source>
        <dbReference type="Proteomes" id="UP000784294"/>
    </source>
</evidence>
<gene>
    <name evidence="2" type="ORF">PXEA_LOCUS16055</name>
</gene>
<organism evidence="2 3">
    <name type="scientific">Protopolystoma xenopodis</name>
    <dbReference type="NCBI Taxonomy" id="117903"/>
    <lineage>
        <taxon>Eukaryota</taxon>
        <taxon>Metazoa</taxon>
        <taxon>Spiralia</taxon>
        <taxon>Lophotrochozoa</taxon>
        <taxon>Platyhelminthes</taxon>
        <taxon>Monogenea</taxon>
        <taxon>Polyopisthocotylea</taxon>
        <taxon>Polystomatidea</taxon>
        <taxon>Polystomatidae</taxon>
        <taxon>Protopolystoma</taxon>
    </lineage>
</organism>
<sequence>ALSTHRTRHSIATYYPDPTCSNVRSLASANTTVQPTLSPTSVVNQKTLVCQKKDVPESPASYNEQSLSISSLSKNHSQRLSNNLSSKPTLVRQHVVSGRLSNAVSHPEVTLKTTGPTTRQQARAAAAALQQPLRQRRYTTQATLGTSEEVVDRGNQLTLLNSKALLEASLHLASTPVEPQSSLSNISKQLDSSGQESASRRRPRKTARRRTIIGVEKVFPSLSVIL</sequence>
<feature type="compositionally biased region" description="Polar residues" evidence="1">
    <location>
        <begin position="74"/>
        <end position="88"/>
    </location>
</feature>
<dbReference type="Proteomes" id="UP000784294">
    <property type="component" value="Unassembled WGS sequence"/>
</dbReference>
<proteinExistence type="predicted"/>
<feature type="region of interest" description="Disordered" evidence="1">
    <location>
        <begin position="54"/>
        <end position="120"/>
    </location>
</feature>
<accession>A0A3S5BX55</accession>
<name>A0A3S5BX55_9PLAT</name>
<feature type="compositionally biased region" description="Polar residues" evidence="1">
    <location>
        <begin position="177"/>
        <end position="196"/>
    </location>
</feature>
<evidence type="ECO:0000313" key="2">
    <source>
        <dbReference type="EMBL" id="VEL22615.1"/>
    </source>
</evidence>
<feature type="region of interest" description="Disordered" evidence="1">
    <location>
        <begin position="176"/>
        <end position="209"/>
    </location>
</feature>
<dbReference type="AlphaFoldDB" id="A0A3S5BX55"/>
<comment type="caution">
    <text evidence="2">The sequence shown here is derived from an EMBL/GenBank/DDBJ whole genome shotgun (WGS) entry which is preliminary data.</text>
</comment>